<evidence type="ECO:0000256" key="1">
    <source>
        <dbReference type="SAM" id="MobiDB-lite"/>
    </source>
</evidence>
<reference evidence="2" key="1">
    <citation type="submission" date="2020-06" db="EMBL/GenBank/DDBJ databases">
        <authorList>
            <person name="Li T."/>
            <person name="Hu X."/>
            <person name="Zhang T."/>
            <person name="Song X."/>
            <person name="Zhang H."/>
            <person name="Dai N."/>
            <person name="Sheng W."/>
            <person name="Hou X."/>
            <person name="Wei L."/>
        </authorList>
    </citation>
    <scope>NUCLEOTIDE SEQUENCE</scope>
    <source>
        <strain evidence="2">KEN1</strain>
        <tissue evidence="2">Leaf</tissue>
    </source>
</reference>
<comment type="caution">
    <text evidence="2">The sequence shown here is derived from an EMBL/GenBank/DDBJ whole genome shotgun (WGS) entry which is preliminary data.</text>
</comment>
<sequence length="89" mass="9149">MENPNNPANKQKAVETPGNKQGLQVVNGMPSTPASGGSIPAILAQTPPPPRVVGPVADPPRRSTSLDTFTEELSPALLGTIQQIISAAI</sequence>
<reference evidence="2" key="2">
    <citation type="journal article" date="2024" name="Plant">
        <title>Genomic evolution and insights into agronomic trait innovations of Sesamum species.</title>
        <authorList>
            <person name="Miao H."/>
            <person name="Wang L."/>
            <person name="Qu L."/>
            <person name="Liu H."/>
            <person name="Sun Y."/>
            <person name="Le M."/>
            <person name="Wang Q."/>
            <person name="Wei S."/>
            <person name="Zheng Y."/>
            <person name="Lin W."/>
            <person name="Duan Y."/>
            <person name="Cao H."/>
            <person name="Xiong S."/>
            <person name="Wang X."/>
            <person name="Wei L."/>
            <person name="Li C."/>
            <person name="Ma Q."/>
            <person name="Ju M."/>
            <person name="Zhao R."/>
            <person name="Li G."/>
            <person name="Mu C."/>
            <person name="Tian Q."/>
            <person name="Mei H."/>
            <person name="Zhang T."/>
            <person name="Gao T."/>
            <person name="Zhang H."/>
        </authorList>
    </citation>
    <scope>NUCLEOTIDE SEQUENCE</scope>
    <source>
        <strain evidence="2">KEN1</strain>
    </source>
</reference>
<gene>
    <name evidence="2" type="ORF">Slati_2540400</name>
</gene>
<accession>A0AAW2WFK2</accession>
<dbReference type="AlphaFoldDB" id="A0AAW2WFK2"/>
<proteinExistence type="predicted"/>
<protein>
    <submittedName>
        <fullName evidence="2">Uncharacterized protein</fullName>
    </submittedName>
</protein>
<name>A0AAW2WFK2_9LAMI</name>
<organism evidence="2">
    <name type="scientific">Sesamum latifolium</name>
    <dbReference type="NCBI Taxonomy" id="2727402"/>
    <lineage>
        <taxon>Eukaryota</taxon>
        <taxon>Viridiplantae</taxon>
        <taxon>Streptophyta</taxon>
        <taxon>Embryophyta</taxon>
        <taxon>Tracheophyta</taxon>
        <taxon>Spermatophyta</taxon>
        <taxon>Magnoliopsida</taxon>
        <taxon>eudicotyledons</taxon>
        <taxon>Gunneridae</taxon>
        <taxon>Pentapetalae</taxon>
        <taxon>asterids</taxon>
        <taxon>lamiids</taxon>
        <taxon>Lamiales</taxon>
        <taxon>Pedaliaceae</taxon>
        <taxon>Sesamum</taxon>
    </lineage>
</organism>
<feature type="compositionally biased region" description="Polar residues" evidence="1">
    <location>
        <begin position="18"/>
        <end position="35"/>
    </location>
</feature>
<feature type="region of interest" description="Disordered" evidence="1">
    <location>
        <begin position="1"/>
        <end position="66"/>
    </location>
</feature>
<evidence type="ECO:0000313" key="2">
    <source>
        <dbReference type="EMBL" id="KAL0440574.1"/>
    </source>
</evidence>
<dbReference type="EMBL" id="JACGWN010000008">
    <property type="protein sequence ID" value="KAL0440574.1"/>
    <property type="molecule type" value="Genomic_DNA"/>
</dbReference>